<evidence type="ECO:0000313" key="2">
    <source>
        <dbReference type="EMBL" id="GFP90043.1"/>
    </source>
</evidence>
<dbReference type="OrthoDB" id="748129at2759"/>
<comment type="similarity">
    <text evidence="1">Belongs to the LOR family.</text>
</comment>
<comment type="caution">
    <text evidence="2">The sequence shown here is derived from an EMBL/GenBank/DDBJ whole genome shotgun (WGS) entry which is preliminary data.</text>
</comment>
<dbReference type="InterPro" id="IPR025659">
    <property type="entry name" value="Tubby-like_C"/>
</dbReference>
<dbReference type="Proteomes" id="UP000653305">
    <property type="component" value="Unassembled WGS sequence"/>
</dbReference>
<protein>
    <submittedName>
        <fullName evidence="2">Protein lurp-one-related 8</fullName>
    </submittedName>
</protein>
<keyword evidence="3" id="KW-1185">Reference proteome</keyword>
<evidence type="ECO:0000256" key="1">
    <source>
        <dbReference type="ARBA" id="ARBA00005437"/>
    </source>
</evidence>
<dbReference type="InterPro" id="IPR038595">
    <property type="entry name" value="LOR_sf"/>
</dbReference>
<dbReference type="Pfam" id="PF04525">
    <property type="entry name" value="LOR"/>
    <property type="match status" value="1"/>
</dbReference>
<sequence>MRWELMNQKVYPNANGAAPSPGPSPPPSDDPMVVLTVWKKSLVLNCDGFTVFDSHGNLVYRVDNYRSSSYSAAAGEIFLMDAHGNSLLTIRRRRPKKLMGRLVGVDRRSWSVYDGETADNPKYTVVRKSNTSSTKWGPLAHVISSDHVLPDYEIEGCYGQQRCCAVYDEKRRRVAEIKPKETAVKGAAFGADVFRLLVHPEFDTALAMAIVILLDHF</sequence>
<dbReference type="PANTHER" id="PTHR31087:SF131">
    <property type="entry name" value="TRANSLATION INITIATION FACTOR 2B FAMILY PROTEIN, PUTATIVE, EXPRESSED-RELATED"/>
    <property type="match status" value="1"/>
</dbReference>
<gene>
    <name evidence="2" type="ORF">PHJA_001148100</name>
</gene>
<accession>A0A830C1N1</accession>
<dbReference type="AlphaFoldDB" id="A0A830C1N1"/>
<dbReference type="PANTHER" id="PTHR31087">
    <property type="match status" value="1"/>
</dbReference>
<evidence type="ECO:0000313" key="3">
    <source>
        <dbReference type="Proteomes" id="UP000653305"/>
    </source>
</evidence>
<dbReference type="Gene3D" id="2.40.160.200">
    <property type="entry name" value="LURP1-related"/>
    <property type="match status" value="1"/>
</dbReference>
<dbReference type="InterPro" id="IPR007612">
    <property type="entry name" value="LOR"/>
</dbReference>
<name>A0A830C1N1_9LAMI</name>
<organism evidence="2 3">
    <name type="scientific">Phtheirospermum japonicum</name>
    <dbReference type="NCBI Taxonomy" id="374723"/>
    <lineage>
        <taxon>Eukaryota</taxon>
        <taxon>Viridiplantae</taxon>
        <taxon>Streptophyta</taxon>
        <taxon>Embryophyta</taxon>
        <taxon>Tracheophyta</taxon>
        <taxon>Spermatophyta</taxon>
        <taxon>Magnoliopsida</taxon>
        <taxon>eudicotyledons</taxon>
        <taxon>Gunneridae</taxon>
        <taxon>Pentapetalae</taxon>
        <taxon>asterids</taxon>
        <taxon>lamiids</taxon>
        <taxon>Lamiales</taxon>
        <taxon>Orobanchaceae</taxon>
        <taxon>Orobanchaceae incertae sedis</taxon>
        <taxon>Phtheirospermum</taxon>
    </lineage>
</organism>
<proteinExistence type="inferred from homology"/>
<dbReference type="SUPFAM" id="SSF54518">
    <property type="entry name" value="Tubby C-terminal domain-like"/>
    <property type="match status" value="1"/>
</dbReference>
<dbReference type="EMBL" id="BMAC01000208">
    <property type="protein sequence ID" value="GFP90043.1"/>
    <property type="molecule type" value="Genomic_DNA"/>
</dbReference>
<reference evidence="2" key="1">
    <citation type="submission" date="2020-07" db="EMBL/GenBank/DDBJ databases">
        <title>Ethylene signaling mediates host invasion by parasitic plants.</title>
        <authorList>
            <person name="Yoshida S."/>
        </authorList>
    </citation>
    <scope>NUCLEOTIDE SEQUENCE</scope>
    <source>
        <strain evidence="2">Okayama</strain>
    </source>
</reference>